<keyword evidence="2" id="KW-0560">Oxidoreductase</keyword>
<evidence type="ECO:0000313" key="5">
    <source>
        <dbReference type="Proteomes" id="UP000015531"/>
    </source>
</evidence>
<evidence type="ECO:0000256" key="1">
    <source>
        <dbReference type="ARBA" id="ARBA00008898"/>
    </source>
</evidence>
<dbReference type="Proteomes" id="UP000015531">
    <property type="component" value="Unassembled WGS sequence"/>
</dbReference>
<feature type="domain" description="Flavin reductase like" evidence="3">
    <location>
        <begin position="26"/>
        <end position="170"/>
    </location>
</feature>
<dbReference type="PANTHER" id="PTHR30466:SF11">
    <property type="entry name" value="FLAVIN-DEPENDENT MONOOXYGENASE, REDUCTASE SUBUNIT HSAB"/>
    <property type="match status" value="1"/>
</dbReference>
<dbReference type="GO" id="GO:0010181">
    <property type="term" value="F:FMN binding"/>
    <property type="evidence" value="ECO:0007669"/>
    <property type="project" value="InterPro"/>
</dbReference>
<dbReference type="EMBL" id="ATDP01000094">
    <property type="protein sequence ID" value="EQB13670.1"/>
    <property type="molecule type" value="Genomic_DNA"/>
</dbReference>
<accession>T0IPA8</accession>
<evidence type="ECO:0000256" key="2">
    <source>
        <dbReference type="ARBA" id="ARBA00023002"/>
    </source>
</evidence>
<name>T0IPA8_9SPHN</name>
<dbReference type="Gene3D" id="2.30.110.10">
    <property type="entry name" value="Electron Transport, Fmn-binding Protein, Chain A"/>
    <property type="match status" value="1"/>
</dbReference>
<sequence length="175" mass="18752">MRISSIGERHALNMTGFDSATFRRVLGHYPTGVCVVTAIEPHGAPVGMVVGSFTSVSLDPPLVAFFPAKSSSSWPRIEKVGRFCVNILASDQLALCRQIAAPGPDKFAGIAHRASANGSPILDDVVAWIDCTLDAVHEAGDHHIVLGRVVALEAERPDRPLLFFQGSYGEFSLLD</sequence>
<dbReference type="InterPro" id="IPR002563">
    <property type="entry name" value="Flavin_Rdtase-like_dom"/>
</dbReference>
<reference evidence="4 5" key="1">
    <citation type="journal article" date="2013" name="Genome Announc.">
        <title>Draft Genome Sequence of Sphingobium lactosutens Strain DS20T, Isolated from a Hexachlorocyclohexane Dumpsite.</title>
        <authorList>
            <person name="Kumar R."/>
            <person name="Dwivedi V."/>
            <person name="Negi V."/>
            <person name="Khurana J.P."/>
            <person name="Lal R."/>
        </authorList>
    </citation>
    <scope>NUCLEOTIDE SEQUENCE [LARGE SCALE GENOMIC DNA]</scope>
    <source>
        <strain evidence="4 5">DS20</strain>
    </source>
</reference>
<gene>
    <name evidence="4" type="ORF">RLDS_15365</name>
</gene>
<proteinExistence type="inferred from homology"/>
<evidence type="ECO:0000313" key="4">
    <source>
        <dbReference type="EMBL" id="EQB13670.1"/>
    </source>
</evidence>
<dbReference type="InterPro" id="IPR012349">
    <property type="entry name" value="Split_barrel_FMN-bd"/>
</dbReference>
<dbReference type="SUPFAM" id="SSF50475">
    <property type="entry name" value="FMN-binding split barrel"/>
    <property type="match status" value="1"/>
</dbReference>
<dbReference type="AlphaFoldDB" id="T0IPA8"/>
<dbReference type="Pfam" id="PF01613">
    <property type="entry name" value="Flavin_Reduct"/>
    <property type="match status" value="1"/>
</dbReference>
<protein>
    <submittedName>
        <fullName evidence="4">Monooxygenase</fullName>
    </submittedName>
</protein>
<organism evidence="4 5">
    <name type="scientific">Sphingobium lactosutens DS20</name>
    <dbReference type="NCBI Taxonomy" id="1331060"/>
    <lineage>
        <taxon>Bacteria</taxon>
        <taxon>Pseudomonadati</taxon>
        <taxon>Pseudomonadota</taxon>
        <taxon>Alphaproteobacteria</taxon>
        <taxon>Sphingomonadales</taxon>
        <taxon>Sphingomonadaceae</taxon>
        <taxon>Sphingobium</taxon>
    </lineage>
</organism>
<comment type="similarity">
    <text evidence="1">Belongs to the non-flavoprotein flavin reductase family.</text>
</comment>
<evidence type="ECO:0000259" key="3">
    <source>
        <dbReference type="SMART" id="SM00903"/>
    </source>
</evidence>
<dbReference type="InterPro" id="IPR050268">
    <property type="entry name" value="NADH-dep_flavin_reductase"/>
</dbReference>
<dbReference type="GO" id="GO:0042602">
    <property type="term" value="F:riboflavin reductase (NADPH) activity"/>
    <property type="evidence" value="ECO:0007669"/>
    <property type="project" value="TreeGrafter"/>
</dbReference>
<dbReference type="eggNOG" id="COG1853">
    <property type="taxonomic scope" value="Bacteria"/>
</dbReference>
<dbReference type="PATRIC" id="fig|1331060.3.peg.2947"/>
<dbReference type="GO" id="GO:0004497">
    <property type="term" value="F:monooxygenase activity"/>
    <property type="evidence" value="ECO:0007669"/>
    <property type="project" value="UniProtKB-KW"/>
</dbReference>
<comment type="caution">
    <text evidence="4">The sequence shown here is derived from an EMBL/GenBank/DDBJ whole genome shotgun (WGS) entry which is preliminary data.</text>
</comment>
<keyword evidence="5" id="KW-1185">Reference proteome</keyword>
<keyword evidence="4" id="KW-0503">Monooxygenase</keyword>
<dbReference type="SMART" id="SM00903">
    <property type="entry name" value="Flavin_Reduct"/>
    <property type="match status" value="1"/>
</dbReference>
<dbReference type="PANTHER" id="PTHR30466">
    <property type="entry name" value="FLAVIN REDUCTASE"/>
    <property type="match status" value="1"/>
</dbReference>